<dbReference type="Proteomes" id="UP000215914">
    <property type="component" value="Chromosome 5"/>
</dbReference>
<evidence type="ECO:0000256" key="1">
    <source>
        <dbReference type="SAM" id="SignalP"/>
    </source>
</evidence>
<reference evidence="2 4" key="1">
    <citation type="journal article" date="2017" name="Nature">
        <title>The sunflower genome provides insights into oil metabolism, flowering and Asterid evolution.</title>
        <authorList>
            <person name="Badouin H."/>
            <person name="Gouzy J."/>
            <person name="Grassa C.J."/>
            <person name="Murat F."/>
            <person name="Staton S.E."/>
            <person name="Cottret L."/>
            <person name="Lelandais-Briere C."/>
            <person name="Owens G.L."/>
            <person name="Carrere S."/>
            <person name="Mayjonade B."/>
            <person name="Legrand L."/>
            <person name="Gill N."/>
            <person name="Kane N.C."/>
            <person name="Bowers J.E."/>
            <person name="Hubner S."/>
            <person name="Bellec A."/>
            <person name="Berard A."/>
            <person name="Berges H."/>
            <person name="Blanchet N."/>
            <person name="Boniface M.C."/>
            <person name="Brunel D."/>
            <person name="Catrice O."/>
            <person name="Chaidir N."/>
            <person name="Claudel C."/>
            <person name="Donnadieu C."/>
            <person name="Faraut T."/>
            <person name="Fievet G."/>
            <person name="Helmstetter N."/>
            <person name="King M."/>
            <person name="Knapp S.J."/>
            <person name="Lai Z."/>
            <person name="Le Paslier M.C."/>
            <person name="Lippi Y."/>
            <person name="Lorenzon L."/>
            <person name="Mandel J.R."/>
            <person name="Marage G."/>
            <person name="Marchand G."/>
            <person name="Marquand E."/>
            <person name="Bret-Mestries E."/>
            <person name="Morien E."/>
            <person name="Nambeesan S."/>
            <person name="Nguyen T."/>
            <person name="Pegot-Espagnet P."/>
            <person name="Pouilly N."/>
            <person name="Raftis F."/>
            <person name="Sallet E."/>
            <person name="Schiex T."/>
            <person name="Thomas J."/>
            <person name="Vandecasteele C."/>
            <person name="Vares D."/>
            <person name="Vear F."/>
            <person name="Vautrin S."/>
            <person name="Crespi M."/>
            <person name="Mangin B."/>
            <person name="Burke J.M."/>
            <person name="Salse J."/>
            <person name="Munos S."/>
            <person name="Vincourt P."/>
            <person name="Rieseberg L.H."/>
            <person name="Langlade N.B."/>
        </authorList>
    </citation>
    <scope>NUCLEOTIDE SEQUENCE [LARGE SCALE GENOMIC DNA]</scope>
    <source>
        <strain evidence="4">cv. SF193</strain>
        <tissue evidence="2">Leaves</tissue>
    </source>
</reference>
<dbReference type="Gramene" id="mRNA:HanXRQr2_Chr07g0299351">
    <property type="protein sequence ID" value="mRNA:HanXRQr2_Chr07g0299351"/>
    <property type="gene ID" value="HanXRQr2_Chr07g0299351"/>
</dbReference>
<feature type="chain" id="PRO_5012015835" evidence="1">
    <location>
        <begin position="24"/>
        <end position="69"/>
    </location>
</feature>
<keyword evidence="1" id="KW-0732">Signal</keyword>
<accession>A0A251UV75</accession>
<evidence type="ECO:0000313" key="4">
    <source>
        <dbReference type="Proteomes" id="UP000215914"/>
    </source>
</evidence>
<evidence type="ECO:0000313" key="3">
    <source>
        <dbReference type="EMBL" id="OTG26672.1"/>
    </source>
</evidence>
<proteinExistence type="predicted"/>
<feature type="signal peptide" evidence="1">
    <location>
        <begin position="1"/>
        <end position="23"/>
    </location>
</feature>
<dbReference type="EMBL" id="MNCJ02000322">
    <property type="protein sequence ID" value="KAF5798982.1"/>
    <property type="molecule type" value="Genomic_DNA"/>
</dbReference>
<gene>
    <name evidence="3" type="ORF">HannXRQ_Chr05g0161211</name>
    <name evidence="2" type="ORF">HanXRQr2_Chr07g0299351</name>
</gene>
<sequence>MLCSHLLQVTLLESLIMFKSFLSMEGDLGQQAWLWLWCQCFCPIKGLDTLCNNQIEYKNGDKIGRMGKR</sequence>
<dbReference type="InParanoid" id="A0A251UV75"/>
<evidence type="ECO:0000313" key="2">
    <source>
        <dbReference type="EMBL" id="KAF5798982.1"/>
    </source>
</evidence>
<organism evidence="3 4">
    <name type="scientific">Helianthus annuus</name>
    <name type="common">Common sunflower</name>
    <dbReference type="NCBI Taxonomy" id="4232"/>
    <lineage>
        <taxon>Eukaryota</taxon>
        <taxon>Viridiplantae</taxon>
        <taxon>Streptophyta</taxon>
        <taxon>Embryophyta</taxon>
        <taxon>Tracheophyta</taxon>
        <taxon>Spermatophyta</taxon>
        <taxon>Magnoliopsida</taxon>
        <taxon>eudicotyledons</taxon>
        <taxon>Gunneridae</taxon>
        <taxon>Pentapetalae</taxon>
        <taxon>asterids</taxon>
        <taxon>campanulids</taxon>
        <taxon>Asterales</taxon>
        <taxon>Asteraceae</taxon>
        <taxon>Asteroideae</taxon>
        <taxon>Heliantheae alliance</taxon>
        <taxon>Heliantheae</taxon>
        <taxon>Helianthus</taxon>
    </lineage>
</organism>
<reference evidence="2" key="3">
    <citation type="submission" date="2020-06" db="EMBL/GenBank/DDBJ databases">
        <title>Helianthus annuus Genome sequencing and assembly Release 2.</title>
        <authorList>
            <person name="Gouzy J."/>
            <person name="Langlade N."/>
            <person name="Munos S."/>
        </authorList>
    </citation>
    <scope>NUCLEOTIDE SEQUENCE</scope>
    <source>
        <tissue evidence="2">Leaves</tissue>
    </source>
</reference>
<dbReference type="EMBL" id="CM007894">
    <property type="protein sequence ID" value="OTG26672.1"/>
    <property type="molecule type" value="Genomic_DNA"/>
</dbReference>
<protein>
    <submittedName>
        <fullName evidence="3">Uncharacterized protein</fullName>
    </submittedName>
</protein>
<dbReference type="AlphaFoldDB" id="A0A251UV75"/>
<name>A0A251UV75_HELAN</name>
<keyword evidence="4" id="KW-1185">Reference proteome</keyword>
<reference evidence="3" key="2">
    <citation type="submission" date="2017-02" db="EMBL/GenBank/DDBJ databases">
        <title>Sunflower complete genome.</title>
        <authorList>
            <person name="Langlade N."/>
            <person name="Munos S."/>
        </authorList>
    </citation>
    <scope>NUCLEOTIDE SEQUENCE [LARGE SCALE GENOMIC DNA]</scope>
    <source>
        <tissue evidence="3">Leaves</tissue>
    </source>
</reference>